<dbReference type="HOGENOM" id="CLU_030661_0_0_1"/>
<feature type="region of interest" description="Disordered" evidence="1">
    <location>
        <begin position="381"/>
        <end position="403"/>
    </location>
</feature>
<proteinExistence type="predicted"/>
<feature type="compositionally biased region" description="Low complexity" evidence="1">
    <location>
        <begin position="177"/>
        <end position="193"/>
    </location>
</feature>
<dbReference type="RefSeq" id="XP_008720473.1">
    <property type="nucleotide sequence ID" value="XM_008722251.1"/>
</dbReference>
<dbReference type="EMBL" id="KB822724">
    <property type="protein sequence ID" value="ETN36941.1"/>
    <property type="molecule type" value="Genomic_DNA"/>
</dbReference>
<evidence type="ECO:0000313" key="2">
    <source>
        <dbReference type="EMBL" id="ETN36941.1"/>
    </source>
</evidence>
<sequence>MAYVSSSLEAQAQEFLLPQQANLEIQQPTPISPRPMQLHLQTNNLWDDTMPQANSDMWNYPLSPACLSDMGPELDPNWPKYASDVESDYISGISRAHTFPQQMPMDMDSQELFSPIPHIQITSHDASPMNSPMLQPAFDLPIRNLQEELPPLQVPTSTPMDYYNVYLSPTDQPPTTSRRSSVSFGNNNSSSSSHVADWTRNTASTKRRHTTCSLTNPHTIENSELSWMLNSPRTTSYLKHYMNIIHPLYPFLPNSSHGAQPLPSDTSPFAETTQGIDTYQRLLTAAIGALQQHRSRDISARYVRHAMALQHAQNFELFASISGIHGAVLLAIYLLREEMDVSAPEEEDTSHPDVNLWLWSCRIAAACIDLGLHCWPQHDAADSDDDEVDHEQQQQQQQQQQRPLAALCMNTFRSAWRLDHEISTRRRRPRALHDGDIEPRMLAWVKGEHDEGF</sequence>
<evidence type="ECO:0008006" key="4">
    <source>
        <dbReference type="Google" id="ProtNLM"/>
    </source>
</evidence>
<accession>W2RKF4</accession>
<keyword evidence="3" id="KW-1185">Reference proteome</keyword>
<dbReference type="GeneID" id="19975267"/>
<dbReference type="AlphaFoldDB" id="W2RKF4"/>
<protein>
    <recommendedName>
        <fullName evidence="4">Transcription factor domain-containing protein</fullName>
    </recommendedName>
</protein>
<dbReference type="STRING" id="1220924.W2RKF4"/>
<dbReference type="CDD" id="cd12148">
    <property type="entry name" value="fungal_TF_MHR"/>
    <property type="match status" value="1"/>
</dbReference>
<reference evidence="2 3" key="1">
    <citation type="submission" date="2013-03" db="EMBL/GenBank/DDBJ databases">
        <title>The Genome Sequence of Phialophora europaea CBS 101466.</title>
        <authorList>
            <consortium name="The Broad Institute Genomics Platform"/>
            <person name="Cuomo C."/>
            <person name="de Hoog S."/>
            <person name="Gorbushina A."/>
            <person name="Walker B."/>
            <person name="Young S.K."/>
            <person name="Zeng Q."/>
            <person name="Gargeya S."/>
            <person name="Fitzgerald M."/>
            <person name="Haas B."/>
            <person name="Abouelleil A."/>
            <person name="Allen A.W."/>
            <person name="Alvarado L."/>
            <person name="Arachchi H.M."/>
            <person name="Berlin A.M."/>
            <person name="Chapman S.B."/>
            <person name="Gainer-Dewar J."/>
            <person name="Goldberg J."/>
            <person name="Griggs A."/>
            <person name="Gujja S."/>
            <person name="Hansen M."/>
            <person name="Howarth C."/>
            <person name="Imamovic A."/>
            <person name="Ireland A."/>
            <person name="Larimer J."/>
            <person name="McCowan C."/>
            <person name="Murphy C."/>
            <person name="Pearson M."/>
            <person name="Poon T.W."/>
            <person name="Priest M."/>
            <person name="Roberts A."/>
            <person name="Saif S."/>
            <person name="Shea T."/>
            <person name="Sisk P."/>
            <person name="Sykes S."/>
            <person name="Wortman J."/>
            <person name="Nusbaum C."/>
            <person name="Birren B."/>
        </authorList>
    </citation>
    <scope>NUCLEOTIDE SEQUENCE [LARGE SCALE GENOMIC DNA]</scope>
    <source>
        <strain evidence="2 3">CBS 101466</strain>
    </source>
</reference>
<dbReference type="VEuPathDB" id="FungiDB:HMPREF1541_07928"/>
<dbReference type="Proteomes" id="UP000030752">
    <property type="component" value="Unassembled WGS sequence"/>
</dbReference>
<dbReference type="InParanoid" id="W2RKF4"/>
<dbReference type="OrthoDB" id="4160593at2759"/>
<feature type="region of interest" description="Disordered" evidence="1">
    <location>
        <begin position="168"/>
        <end position="204"/>
    </location>
</feature>
<name>W2RKF4_CYPE1</name>
<evidence type="ECO:0000256" key="1">
    <source>
        <dbReference type="SAM" id="MobiDB-lite"/>
    </source>
</evidence>
<evidence type="ECO:0000313" key="3">
    <source>
        <dbReference type="Proteomes" id="UP000030752"/>
    </source>
</evidence>
<organism evidence="2 3">
    <name type="scientific">Cyphellophora europaea (strain CBS 101466)</name>
    <name type="common">Phialophora europaea</name>
    <dbReference type="NCBI Taxonomy" id="1220924"/>
    <lineage>
        <taxon>Eukaryota</taxon>
        <taxon>Fungi</taxon>
        <taxon>Dikarya</taxon>
        <taxon>Ascomycota</taxon>
        <taxon>Pezizomycotina</taxon>
        <taxon>Eurotiomycetes</taxon>
        <taxon>Chaetothyriomycetidae</taxon>
        <taxon>Chaetothyriales</taxon>
        <taxon>Cyphellophoraceae</taxon>
        <taxon>Cyphellophora</taxon>
    </lineage>
</organism>
<gene>
    <name evidence="2" type="ORF">HMPREF1541_07928</name>
</gene>